<organism evidence="5 6">
    <name type="scientific">Devosia limi DSM 17137</name>
    <dbReference type="NCBI Taxonomy" id="1121477"/>
    <lineage>
        <taxon>Bacteria</taxon>
        <taxon>Pseudomonadati</taxon>
        <taxon>Pseudomonadota</taxon>
        <taxon>Alphaproteobacteria</taxon>
        <taxon>Hyphomicrobiales</taxon>
        <taxon>Devosiaceae</taxon>
        <taxon>Devosia</taxon>
    </lineage>
</organism>
<name>A0A1M4TZ58_9HYPH</name>
<dbReference type="Gene3D" id="3.30.300.30">
    <property type="match status" value="1"/>
</dbReference>
<dbReference type="InterPro" id="IPR002376">
    <property type="entry name" value="Formyl_transf_N"/>
</dbReference>
<dbReference type="Gene3D" id="1.10.1200.10">
    <property type="entry name" value="ACP-like"/>
    <property type="match status" value="1"/>
</dbReference>
<evidence type="ECO:0000313" key="6">
    <source>
        <dbReference type="Proteomes" id="UP000184533"/>
    </source>
</evidence>
<dbReference type="Gene3D" id="2.30.38.10">
    <property type="entry name" value="Luciferase, Domain 3"/>
    <property type="match status" value="1"/>
</dbReference>
<dbReference type="SUPFAM" id="SSF50486">
    <property type="entry name" value="FMT C-terminal domain-like"/>
    <property type="match status" value="1"/>
</dbReference>
<evidence type="ECO:0000313" key="5">
    <source>
        <dbReference type="EMBL" id="SHE49617.1"/>
    </source>
</evidence>
<gene>
    <name evidence="5" type="ORF">SAMN02745223_00548</name>
</gene>
<dbReference type="Gene3D" id="3.40.50.980">
    <property type="match status" value="3"/>
</dbReference>
<dbReference type="SUPFAM" id="SSF56801">
    <property type="entry name" value="Acetyl-CoA synthetase-like"/>
    <property type="match status" value="2"/>
</dbReference>
<keyword evidence="5" id="KW-0503">Monooxygenase</keyword>
<dbReference type="Pfam" id="PF00551">
    <property type="entry name" value="Formyl_trans_N"/>
    <property type="match status" value="1"/>
</dbReference>
<dbReference type="Proteomes" id="UP000184533">
    <property type="component" value="Unassembled WGS sequence"/>
</dbReference>
<keyword evidence="1" id="KW-0596">Phosphopantetheine</keyword>
<dbReference type="Gene3D" id="3.20.20.30">
    <property type="entry name" value="Luciferase-like domain"/>
    <property type="match status" value="1"/>
</dbReference>
<dbReference type="Pfam" id="PF13193">
    <property type="entry name" value="AMP-binding_C"/>
    <property type="match status" value="1"/>
</dbReference>
<reference evidence="5 6" key="1">
    <citation type="submission" date="2016-11" db="EMBL/GenBank/DDBJ databases">
        <authorList>
            <person name="Jaros S."/>
            <person name="Januszkiewicz K."/>
            <person name="Wedrychowicz H."/>
        </authorList>
    </citation>
    <scope>NUCLEOTIDE SEQUENCE [LARGE SCALE GENOMIC DNA]</scope>
    <source>
        <strain evidence="5 6">DSM 17137</strain>
    </source>
</reference>
<keyword evidence="2" id="KW-0597">Phosphoprotein</keyword>
<dbReference type="InterPro" id="IPR009081">
    <property type="entry name" value="PP-bd_ACP"/>
</dbReference>
<dbReference type="FunFam" id="3.40.50.980:FF:000001">
    <property type="entry name" value="Non-ribosomal peptide synthetase"/>
    <property type="match status" value="1"/>
</dbReference>
<evidence type="ECO:0000256" key="1">
    <source>
        <dbReference type="ARBA" id="ARBA00022450"/>
    </source>
</evidence>
<dbReference type="InterPro" id="IPR045851">
    <property type="entry name" value="AMP-bd_C_sf"/>
</dbReference>
<dbReference type="InterPro" id="IPR036736">
    <property type="entry name" value="ACP-like_sf"/>
</dbReference>
<dbReference type="Gene3D" id="3.40.50.12230">
    <property type="match status" value="1"/>
</dbReference>
<proteinExistence type="predicted"/>
<feature type="domain" description="Carrier" evidence="4">
    <location>
        <begin position="1437"/>
        <end position="1512"/>
    </location>
</feature>
<evidence type="ECO:0000256" key="2">
    <source>
        <dbReference type="ARBA" id="ARBA00022553"/>
    </source>
</evidence>
<evidence type="ECO:0000256" key="3">
    <source>
        <dbReference type="SAM" id="MobiDB-lite"/>
    </source>
</evidence>
<dbReference type="InterPro" id="IPR036477">
    <property type="entry name" value="Formyl_transf_N_sf"/>
</dbReference>
<sequence>MPLRFNVPGSFAGRNVMNKSAVVLVGNESLLVQCAEILLERGHEIVGVVSDTAPIIEWAESRGIAATGWTGDLVERLGATPFDWLFSIANLRILPDALLALPRTGAINFHDGLLPRYAGLNTPSWALIENADMHGVTWHIISGEVDTGDILVQKAFEIAADETVLTLNAKCFEAGMASFGEVLDGIETGSLAPSAQDFSTRQYYARDQRPDALGTLDFNSPGEELSRLVRALSFGDGYANPLVTPKVFAGGRVFGVTGVEIIDQPAYAQPGSVIRVADDVVFVATGDGSIGLRTEGDAAGPLAQSVFAGMRIGLDDGTRQALTEAAAPLVASEPRQRRRLSDAIDIDLALINAADGAAAPSQLKVTLPTNGRTSAVISAFLARLAAQPAFSLAYANDGMRELGQRFPGYFSASVPLNIKSEATASTHAVLDGIAASVDKLRADGPYLADIFARRPGLVRPRLSLGILETSGQPELIAGCAATFAFAPEGQDITLVFDSQRLSQLNAARLVEWLGVFAEALVGADQPLMQMPIMSANELHDLLYGRNDTALDYERNVCVHQLIERQVDRTPDAIAVVYGKTALTYRQLDSAANKLAHALIARGVGPDSLVGIHLARSVEMVVAVLGVHKAGGAYVPLDPDFPADRIAYMVEDSRAVAVVTDMSGAGALAVAPDRLIAIEDVLAGPECERPAAPVTPSNLAYVIYTSGSTGRPKGVMVEHGNVVNFFAGMDQRLPVDPAGDNVWLAVTSLSFDISVLELCWTLTRGFKVVLHARASALAAQNRTKLARPIEFGLFYWGNDDGVGPAKYELLLEGSKIADRNGFTSVWTPERHFGAFGGPYPNPAVTGAAVAAVTKNLSIRAGSCVLPLHHPARVAEEWAVIDNISNGRVALAFASGWMPEDFVLRPENAPPNNKAALVNDIDTVRRLWRGESVPFKMGDTEINVVTQPRPIQKELPIWVTTAGNPETYREAARQGANVLTHLLGQSVEELAGKIKLYRDTLTELGRNPADYKVTLMLHTLLGDDREAVRELAREPMKDYLRSATALIKQYAWAFPAFKKPAGLQQPMDIDLRSLDEAEMDGILDFAFQRYFEDSGLFGTVEDGLRRIAEVTAIGVDEVACLIDFGVPTRTVLESLVPLSDLVARTRQQEDADEAPTGLAAEIARHGVTHLQCTPSMAMLFLSEEADRQALGAVQHLFIGGEALHGRLVKDLRASTAASIENMYGPTETTIWSSTITVDDTDGVVPIGTPIANTQLYVLDANQRPVPAGMPGELYIAGDGVARGYYQRPDLTESRFQANPFAAGRMYRTGDLVSIDPGSGDIMFLGRTDFQVKVRGYRIELGEIESAIGSFPGIREAVVVAQADNPADVRLVGYVRLTAGELDEVALRAHLANALPSYMVPSHFMVLKSFPLTPNMKVDRKRLPAPVAVTTAAPTEERAPLDNDAQRTIAAAFQRALGLPEIGLNDNFFALGGHSLLAVHVHRELKASLAPDLAITDLFRYPTVAALALRIADAGKPDERLSGAAQRAAARRAAMDRRSR</sequence>
<dbReference type="SUPFAM" id="SSF47336">
    <property type="entry name" value="ACP-like"/>
    <property type="match status" value="1"/>
</dbReference>
<protein>
    <submittedName>
        <fullName evidence="5">Natural product biosynthesis luciferase-like monooxygenase domain-containing protein</fullName>
    </submittedName>
</protein>
<dbReference type="Pfam" id="PF00550">
    <property type="entry name" value="PP-binding"/>
    <property type="match status" value="1"/>
</dbReference>
<dbReference type="GO" id="GO:0005737">
    <property type="term" value="C:cytoplasm"/>
    <property type="evidence" value="ECO:0007669"/>
    <property type="project" value="TreeGrafter"/>
</dbReference>
<dbReference type="NCBIfam" id="TIGR04020">
    <property type="entry name" value="seco_metab_LLM"/>
    <property type="match status" value="1"/>
</dbReference>
<dbReference type="SUPFAM" id="SSF53328">
    <property type="entry name" value="Formyltransferase"/>
    <property type="match status" value="1"/>
</dbReference>
<dbReference type="GO" id="GO:0004497">
    <property type="term" value="F:monooxygenase activity"/>
    <property type="evidence" value="ECO:0007669"/>
    <property type="project" value="UniProtKB-KW"/>
</dbReference>
<dbReference type="GO" id="GO:0031177">
    <property type="term" value="F:phosphopantetheine binding"/>
    <property type="evidence" value="ECO:0007669"/>
    <property type="project" value="InterPro"/>
</dbReference>
<dbReference type="CDD" id="cd05930">
    <property type="entry name" value="A_NRPS"/>
    <property type="match status" value="1"/>
</dbReference>
<dbReference type="GO" id="GO:0044550">
    <property type="term" value="P:secondary metabolite biosynthetic process"/>
    <property type="evidence" value="ECO:0007669"/>
    <property type="project" value="TreeGrafter"/>
</dbReference>
<dbReference type="Pfam" id="PF00501">
    <property type="entry name" value="AMP-binding"/>
    <property type="match status" value="2"/>
</dbReference>
<dbReference type="SUPFAM" id="SSF51679">
    <property type="entry name" value="Bacterial luciferase-like"/>
    <property type="match status" value="1"/>
</dbReference>
<dbReference type="PANTHER" id="PTHR45527">
    <property type="entry name" value="NONRIBOSOMAL PEPTIDE SYNTHETASE"/>
    <property type="match status" value="1"/>
</dbReference>
<dbReference type="PROSITE" id="PS00455">
    <property type="entry name" value="AMP_BINDING"/>
    <property type="match status" value="1"/>
</dbReference>
<feature type="region of interest" description="Disordered" evidence="3">
    <location>
        <begin position="1517"/>
        <end position="1537"/>
    </location>
</feature>
<dbReference type="EMBL" id="FQVC01000001">
    <property type="protein sequence ID" value="SHE49617.1"/>
    <property type="molecule type" value="Genomic_DNA"/>
</dbReference>
<evidence type="ECO:0000259" key="4">
    <source>
        <dbReference type="PROSITE" id="PS50075"/>
    </source>
</evidence>
<dbReference type="GO" id="GO:0016705">
    <property type="term" value="F:oxidoreductase activity, acting on paired donors, with incorporation or reduction of molecular oxygen"/>
    <property type="evidence" value="ECO:0007669"/>
    <property type="project" value="InterPro"/>
</dbReference>
<dbReference type="InterPro" id="IPR011251">
    <property type="entry name" value="Luciferase-like_dom"/>
</dbReference>
<dbReference type="FunFam" id="3.30.300.30:FF:000010">
    <property type="entry name" value="Enterobactin synthetase component F"/>
    <property type="match status" value="1"/>
</dbReference>
<dbReference type="InterPro" id="IPR020806">
    <property type="entry name" value="PKS_PP-bd"/>
</dbReference>
<dbReference type="InterPro" id="IPR036661">
    <property type="entry name" value="Luciferase-like_sf"/>
</dbReference>
<keyword evidence="5" id="KW-0560">Oxidoreductase</keyword>
<dbReference type="InterPro" id="IPR020845">
    <property type="entry name" value="AMP-binding_CS"/>
</dbReference>
<dbReference type="InterPro" id="IPR000873">
    <property type="entry name" value="AMP-dep_synth/lig_dom"/>
</dbReference>
<accession>A0A1M4TZ58</accession>
<dbReference type="InterPro" id="IPR011034">
    <property type="entry name" value="Formyl_transferase-like_C_sf"/>
</dbReference>
<dbReference type="InterPro" id="IPR024011">
    <property type="entry name" value="Biosynth_lucif-like_mOase_dom"/>
</dbReference>
<dbReference type="GO" id="GO:0043041">
    <property type="term" value="P:amino acid activation for nonribosomal peptide biosynthetic process"/>
    <property type="evidence" value="ECO:0007669"/>
    <property type="project" value="TreeGrafter"/>
</dbReference>
<dbReference type="PANTHER" id="PTHR45527:SF1">
    <property type="entry name" value="FATTY ACID SYNTHASE"/>
    <property type="match status" value="1"/>
</dbReference>
<dbReference type="PROSITE" id="PS50075">
    <property type="entry name" value="CARRIER"/>
    <property type="match status" value="1"/>
</dbReference>
<dbReference type="SMART" id="SM00823">
    <property type="entry name" value="PKS_PP"/>
    <property type="match status" value="1"/>
</dbReference>
<dbReference type="InterPro" id="IPR025110">
    <property type="entry name" value="AMP-bd_C"/>
</dbReference>
<dbReference type="Pfam" id="PF00296">
    <property type="entry name" value="Bac_luciferase"/>
    <property type="match status" value="1"/>
</dbReference>